<dbReference type="VEuPathDB" id="FungiDB:Afu7g07090"/>
<evidence type="ECO:0000313" key="4">
    <source>
        <dbReference type="Proteomes" id="UP000002530"/>
    </source>
</evidence>
<evidence type="ECO:0000256" key="1">
    <source>
        <dbReference type="SAM" id="Coils"/>
    </source>
</evidence>
<dbReference type="GeneID" id="3506475"/>
<dbReference type="KEGG" id="afm:AFUA_7G07090"/>
<dbReference type="EMBL" id="AAHF01000009">
    <property type="protein sequence ID" value="EAL86764.1"/>
    <property type="molecule type" value="Genomic_DNA"/>
</dbReference>
<keyword evidence="4" id="KW-1185">Reference proteome</keyword>
<dbReference type="AlphaFoldDB" id="Q4WH27"/>
<dbReference type="RefSeq" id="XP_748802.1">
    <property type="nucleotide sequence ID" value="XM_743709.1"/>
</dbReference>
<gene>
    <name evidence="3" type="ORF">AFUA_7G07090</name>
</gene>
<protein>
    <submittedName>
        <fullName evidence="3">Zinc knuckle domain protein</fullName>
    </submittedName>
</protein>
<name>Q4WH27_ASPFU</name>
<evidence type="ECO:0000313" key="3">
    <source>
        <dbReference type="EMBL" id="EAL86764.1"/>
    </source>
</evidence>
<sequence>MAVPPAGDPETAPRTPENSARDGGEAALPPVRRGRSARLQNQTTIIPTVEFPSLGDGKTRITTQVVGNLISNLKDIIQHQSKIIESTRQEIKEFRNEQQTLRDQNLNLLKEVHDLRAQIETWAASPQTKTWAAVAAEAAAGETQIRAPRKEPNCIRISTARPAENSDNENHEAFTRYLPTDVANRHIRSALLHAEATKDTEIAGIGTTKTGYVIRFRDEQSATMARNNSEWLEGLGNDTKLVKPRYGVVVHRVPTEDFDLDGDKKGGIEKIMRENGLAETEYQVEDIAWLKRKDIPLGRSASMGIWLNTPEAANSILNNGLLVGQRYIGSVEPYRVERKRCRRCQRFGHLAWSCQERIRCAHCAGQHDQRHCFPGVRPRCSDCNEEHPTGDRRCQKPLNPRSSQ</sequence>
<accession>Q4WH27</accession>
<keyword evidence="1" id="KW-0175">Coiled coil</keyword>
<evidence type="ECO:0000256" key="2">
    <source>
        <dbReference type="SAM" id="MobiDB-lite"/>
    </source>
</evidence>
<reference evidence="3 4" key="1">
    <citation type="journal article" date="2005" name="Nature">
        <title>Genomic sequence of the pathogenic and allergenic filamentous fungus Aspergillus fumigatus.</title>
        <authorList>
            <person name="Nierman W.C."/>
            <person name="Pain A."/>
            <person name="Anderson M.J."/>
            <person name="Wortman J.R."/>
            <person name="Kim H.S."/>
            <person name="Arroyo J."/>
            <person name="Berriman M."/>
            <person name="Abe K."/>
            <person name="Archer D.B."/>
            <person name="Bermejo C."/>
            <person name="Bennett J."/>
            <person name="Bowyer P."/>
            <person name="Chen D."/>
            <person name="Collins M."/>
            <person name="Coulsen R."/>
            <person name="Davies R."/>
            <person name="Dyer P.S."/>
            <person name="Farman M."/>
            <person name="Fedorova N."/>
            <person name="Fedorova N."/>
            <person name="Feldblyum T.V."/>
            <person name="Fischer R."/>
            <person name="Fosker N."/>
            <person name="Fraser A."/>
            <person name="Garcia J.L."/>
            <person name="Garcia M.J."/>
            <person name="Goble A."/>
            <person name="Goldman G.H."/>
            <person name="Gomi K."/>
            <person name="Griffith-Jones S."/>
            <person name="Gwilliam R."/>
            <person name="Haas B."/>
            <person name="Haas H."/>
            <person name="Harris D."/>
            <person name="Horiuchi H."/>
            <person name="Huang J."/>
            <person name="Humphray S."/>
            <person name="Jimenez J."/>
            <person name="Keller N."/>
            <person name="Khouri H."/>
            <person name="Kitamoto K."/>
            <person name="Kobayashi T."/>
            <person name="Konzack S."/>
            <person name="Kulkarni R."/>
            <person name="Kumagai T."/>
            <person name="Lafon A."/>
            <person name="Latge J.P."/>
            <person name="Li W."/>
            <person name="Lord A."/>
            <person name="Lu C."/>
            <person name="Majoros W.H."/>
            <person name="May G.S."/>
            <person name="Miller B.L."/>
            <person name="Mohamoud Y."/>
            <person name="Molina M."/>
            <person name="Monod M."/>
            <person name="Mouyna I."/>
            <person name="Mulligan S."/>
            <person name="Murphy L."/>
            <person name="O'Neil S."/>
            <person name="Paulsen I."/>
            <person name="Penalva M.A."/>
            <person name="Pertea M."/>
            <person name="Price C."/>
            <person name="Pritchard B.L."/>
            <person name="Quail M.A."/>
            <person name="Rabbinowitsch E."/>
            <person name="Rawlins N."/>
            <person name="Rajandream M.A."/>
            <person name="Reichard U."/>
            <person name="Renauld H."/>
            <person name="Robson G.D."/>
            <person name="Rodriguez de Cordoba S."/>
            <person name="Rodriguez-Pena J.M."/>
            <person name="Ronning C.M."/>
            <person name="Rutter S."/>
            <person name="Salzberg S.L."/>
            <person name="Sanchez M."/>
            <person name="Sanchez-Ferrero J.C."/>
            <person name="Saunders D."/>
            <person name="Seeger K."/>
            <person name="Squares R."/>
            <person name="Squares S."/>
            <person name="Takeuchi M."/>
            <person name="Tekaia F."/>
            <person name="Turner G."/>
            <person name="Vazquez de Aldana C.R."/>
            <person name="Weidman J."/>
            <person name="White O."/>
            <person name="Woodward J."/>
            <person name="Yu J.H."/>
            <person name="Fraser C."/>
            <person name="Galagan J.E."/>
            <person name="Asai K."/>
            <person name="Machida M."/>
            <person name="Hall N."/>
            <person name="Barrell B."/>
            <person name="Denning D.W."/>
        </authorList>
    </citation>
    <scope>NUCLEOTIDE SEQUENCE [LARGE SCALE GENOMIC DNA]</scope>
    <source>
        <strain evidence="3 4">Af293</strain>
    </source>
</reference>
<dbReference type="HOGENOM" id="CLU_054323_0_0_1"/>
<comment type="caution">
    <text evidence="3">The sequence shown here is derived from an EMBL/GenBank/DDBJ whole genome shotgun (WGS) entry which is preliminary data.</text>
</comment>
<dbReference type="Proteomes" id="UP000002530">
    <property type="component" value="Unassembled WGS sequence"/>
</dbReference>
<feature type="region of interest" description="Disordered" evidence="2">
    <location>
        <begin position="1"/>
        <end position="43"/>
    </location>
</feature>
<dbReference type="STRING" id="330879.Q4WH27"/>
<dbReference type="OMA" id="ERIRCAH"/>
<feature type="coiled-coil region" evidence="1">
    <location>
        <begin position="77"/>
        <end position="118"/>
    </location>
</feature>
<dbReference type="OrthoDB" id="4509126at2759"/>
<dbReference type="InParanoid" id="Q4WH27"/>
<proteinExistence type="predicted"/>
<organism evidence="3 4">
    <name type="scientific">Aspergillus fumigatus (strain ATCC MYA-4609 / CBS 101355 / FGSC A1100 / Af293)</name>
    <name type="common">Neosartorya fumigata</name>
    <dbReference type="NCBI Taxonomy" id="330879"/>
    <lineage>
        <taxon>Eukaryota</taxon>
        <taxon>Fungi</taxon>
        <taxon>Dikarya</taxon>
        <taxon>Ascomycota</taxon>
        <taxon>Pezizomycotina</taxon>
        <taxon>Eurotiomycetes</taxon>
        <taxon>Eurotiomycetidae</taxon>
        <taxon>Eurotiales</taxon>
        <taxon>Aspergillaceae</taxon>
        <taxon>Aspergillus</taxon>
        <taxon>Aspergillus subgen. Fumigati</taxon>
    </lineage>
</organism>